<dbReference type="InterPro" id="IPR014030">
    <property type="entry name" value="Ketoacyl_synth_N"/>
</dbReference>
<dbReference type="InterPro" id="IPR042104">
    <property type="entry name" value="PKS_dehydratase_sf"/>
</dbReference>
<dbReference type="SUPFAM" id="SSF55048">
    <property type="entry name" value="Probable ACP-binding domain of malonyl-CoA ACP transacylase"/>
    <property type="match status" value="1"/>
</dbReference>
<dbReference type="Gene3D" id="3.10.129.110">
    <property type="entry name" value="Polyketide synthase dehydratase"/>
    <property type="match status" value="1"/>
</dbReference>
<evidence type="ECO:0000256" key="2">
    <source>
        <dbReference type="ARBA" id="ARBA00022553"/>
    </source>
</evidence>
<dbReference type="InterPro" id="IPR016036">
    <property type="entry name" value="Malonyl_transacylase_ACP-bd"/>
</dbReference>
<dbReference type="Gene3D" id="3.40.50.720">
    <property type="entry name" value="NAD(P)-binding Rossmann-like Domain"/>
    <property type="match status" value="1"/>
</dbReference>
<dbReference type="Pfam" id="PF07993">
    <property type="entry name" value="NAD_binding_4"/>
    <property type="match status" value="1"/>
</dbReference>
<dbReference type="InterPro" id="IPR016035">
    <property type="entry name" value="Acyl_Trfase/lysoPLipase"/>
</dbReference>
<dbReference type="CDD" id="cd02440">
    <property type="entry name" value="AdoMet_MTases"/>
    <property type="match status" value="1"/>
</dbReference>
<dbReference type="Pfam" id="PF00550">
    <property type="entry name" value="PP-binding"/>
    <property type="match status" value="1"/>
</dbReference>
<evidence type="ECO:0000256" key="1">
    <source>
        <dbReference type="ARBA" id="ARBA00022450"/>
    </source>
</evidence>
<dbReference type="Pfam" id="PF13649">
    <property type="entry name" value="Methyltransf_25"/>
    <property type="match status" value="1"/>
</dbReference>
<keyword evidence="5" id="KW-0012">Acyltransferase</keyword>
<evidence type="ECO:0000256" key="5">
    <source>
        <dbReference type="ARBA" id="ARBA00023315"/>
    </source>
</evidence>
<keyword evidence="4" id="KW-0511">Multifunctional enzyme</keyword>
<dbReference type="InterPro" id="IPR020806">
    <property type="entry name" value="PKS_PP-bd"/>
</dbReference>
<dbReference type="PANTHER" id="PTHR45681:SF6">
    <property type="entry name" value="POLYKETIDE SYNTHASE 37"/>
    <property type="match status" value="1"/>
</dbReference>
<keyword evidence="1" id="KW-0596">Phosphopantetheine</keyword>
<comment type="caution">
    <text evidence="11">The sequence shown here is derived from an EMBL/GenBank/DDBJ whole genome shotgun (WGS) entry which is preliminary data.</text>
</comment>
<dbReference type="InterPro" id="IPR050444">
    <property type="entry name" value="Polyketide_Synthase"/>
</dbReference>
<feature type="domain" description="Carrier" evidence="8">
    <location>
        <begin position="1758"/>
        <end position="1832"/>
    </location>
</feature>
<dbReference type="SMART" id="SM00823">
    <property type="entry name" value="PKS_PP"/>
    <property type="match status" value="1"/>
</dbReference>
<dbReference type="OrthoDB" id="329835at2759"/>
<name>A0A423V825_9PEZI</name>
<protein>
    <submittedName>
        <fullName evidence="11">Uncharacterized protein</fullName>
    </submittedName>
</protein>
<feature type="compositionally biased region" description="Polar residues" evidence="7">
    <location>
        <begin position="1737"/>
        <end position="1753"/>
    </location>
</feature>
<dbReference type="Pfam" id="PF16073">
    <property type="entry name" value="SAT"/>
    <property type="match status" value="1"/>
</dbReference>
<feature type="region of interest" description="C-terminal hotdog fold" evidence="6">
    <location>
        <begin position="1524"/>
        <end position="1678"/>
    </location>
</feature>
<evidence type="ECO:0000259" key="8">
    <source>
        <dbReference type="PROSITE" id="PS50075"/>
    </source>
</evidence>
<dbReference type="GO" id="GO:0044550">
    <property type="term" value="P:secondary metabolite biosynthetic process"/>
    <property type="evidence" value="ECO:0007669"/>
    <property type="project" value="UniProtKB-ARBA"/>
</dbReference>
<dbReference type="Pfam" id="PF18558">
    <property type="entry name" value="HTH_51"/>
    <property type="match status" value="1"/>
</dbReference>
<dbReference type="EMBL" id="LKEA01000112">
    <property type="protein sequence ID" value="ROV86977.1"/>
    <property type="molecule type" value="Genomic_DNA"/>
</dbReference>
<dbReference type="InterPro" id="IPR014031">
    <property type="entry name" value="Ketoacyl_synth_C"/>
</dbReference>
<feature type="region of interest" description="Disordered" evidence="7">
    <location>
        <begin position="1737"/>
        <end position="1756"/>
    </location>
</feature>
<evidence type="ECO:0000313" key="11">
    <source>
        <dbReference type="EMBL" id="ROV86977.1"/>
    </source>
</evidence>
<evidence type="ECO:0000259" key="10">
    <source>
        <dbReference type="PROSITE" id="PS52019"/>
    </source>
</evidence>
<dbReference type="Gene3D" id="3.40.50.150">
    <property type="entry name" value="Vaccinia Virus protein VP39"/>
    <property type="match status" value="1"/>
</dbReference>
<dbReference type="PROSITE" id="PS00012">
    <property type="entry name" value="PHOSPHOPANTETHEINE"/>
    <property type="match status" value="1"/>
</dbReference>
<organism evidence="11 12">
    <name type="scientific">Cytospora schulzeri</name>
    <dbReference type="NCBI Taxonomy" id="448051"/>
    <lineage>
        <taxon>Eukaryota</taxon>
        <taxon>Fungi</taxon>
        <taxon>Dikarya</taxon>
        <taxon>Ascomycota</taxon>
        <taxon>Pezizomycotina</taxon>
        <taxon>Sordariomycetes</taxon>
        <taxon>Sordariomycetidae</taxon>
        <taxon>Diaporthales</taxon>
        <taxon>Cytosporaceae</taxon>
        <taxon>Cytospora</taxon>
    </lineage>
</organism>
<dbReference type="Pfam" id="PF00109">
    <property type="entry name" value="ketoacyl-synt"/>
    <property type="match status" value="1"/>
</dbReference>
<dbReference type="Proteomes" id="UP000283895">
    <property type="component" value="Unassembled WGS sequence"/>
</dbReference>
<dbReference type="CDD" id="cd00833">
    <property type="entry name" value="PKS"/>
    <property type="match status" value="1"/>
</dbReference>
<dbReference type="InterPro" id="IPR036736">
    <property type="entry name" value="ACP-like_sf"/>
</dbReference>
<dbReference type="GO" id="GO:0004315">
    <property type="term" value="F:3-oxoacyl-[acyl-carrier-protein] synthase activity"/>
    <property type="evidence" value="ECO:0007669"/>
    <property type="project" value="InterPro"/>
</dbReference>
<dbReference type="InterPro" id="IPR041698">
    <property type="entry name" value="Methyltransf_25"/>
</dbReference>
<dbReference type="InterPro" id="IPR029063">
    <property type="entry name" value="SAM-dependent_MTases_sf"/>
</dbReference>
<evidence type="ECO:0000256" key="6">
    <source>
        <dbReference type="PROSITE-ProRule" id="PRU01363"/>
    </source>
</evidence>
<feature type="active site" description="Proton donor; for dehydratase activity" evidence="6">
    <location>
        <position position="1579"/>
    </location>
</feature>
<dbReference type="SUPFAM" id="SSF53901">
    <property type="entry name" value="Thiolase-like"/>
    <property type="match status" value="1"/>
</dbReference>
<dbReference type="Gene3D" id="1.10.1200.10">
    <property type="entry name" value="ACP-like"/>
    <property type="match status" value="1"/>
</dbReference>
<dbReference type="InterPro" id="IPR006162">
    <property type="entry name" value="Ppantetheine_attach_site"/>
</dbReference>
<dbReference type="Pfam" id="PF00698">
    <property type="entry name" value="Acyl_transf_1"/>
    <property type="match status" value="1"/>
</dbReference>
<feature type="compositionally biased region" description="Basic and acidic residues" evidence="7">
    <location>
        <begin position="1854"/>
        <end position="1863"/>
    </location>
</feature>
<dbReference type="Gene3D" id="3.40.47.10">
    <property type="match status" value="1"/>
</dbReference>
<dbReference type="Pfam" id="PF02801">
    <property type="entry name" value="Ketoacyl-synt_C"/>
    <property type="match status" value="1"/>
</dbReference>
<dbReference type="InterPro" id="IPR018201">
    <property type="entry name" value="Ketoacyl_synth_AS"/>
</dbReference>
<feature type="region of interest" description="Disordered" evidence="7">
    <location>
        <begin position="1843"/>
        <end position="1872"/>
    </location>
</feature>
<dbReference type="SUPFAM" id="SSF52151">
    <property type="entry name" value="FabD/lysophospholipase-like"/>
    <property type="match status" value="1"/>
</dbReference>
<dbReference type="SUPFAM" id="SSF53335">
    <property type="entry name" value="S-adenosyl-L-methionine-dependent methyltransferases"/>
    <property type="match status" value="1"/>
</dbReference>
<dbReference type="PROSITE" id="PS52019">
    <property type="entry name" value="PKS_MFAS_DH"/>
    <property type="match status" value="1"/>
</dbReference>
<dbReference type="SUPFAM" id="SSF47336">
    <property type="entry name" value="ACP-like"/>
    <property type="match status" value="1"/>
</dbReference>
<dbReference type="InterPro" id="IPR036291">
    <property type="entry name" value="NAD(P)-bd_dom_sf"/>
</dbReference>
<feature type="active site" description="Proton acceptor; for dehydratase activity" evidence="6">
    <location>
        <position position="1390"/>
    </location>
</feature>
<dbReference type="Gene3D" id="3.40.366.10">
    <property type="entry name" value="Malonyl-Coenzyme A Acyl Carrier Protein, domain 2"/>
    <property type="match status" value="2"/>
</dbReference>
<dbReference type="InterPro" id="IPR016039">
    <property type="entry name" value="Thiolase-like"/>
</dbReference>
<evidence type="ECO:0000256" key="3">
    <source>
        <dbReference type="ARBA" id="ARBA00022679"/>
    </source>
</evidence>
<keyword evidence="2" id="KW-0597">Phosphoprotein</keyword>
<dbReference type="PANTHER" id="PTHR45681">
    <property type="entry name" value="POLYKETIDE SYNTHASE 44-RELATED"/>
    <property type="match status" value="1"/>
</dbReference>
<evidence type="ECO:0000256" key="7">
    <source>
        <dbReference type="SAM" id="MobiDB-lite"/>
    </source>
</evidence>
<dbReference type="InterPro" id="IPR009081">
    <property type="entry name" value="PP-bd_ACP"/>
</dbReference>
<reference evidence="11 12" key="1">
    <citation type="submission" date="2015-09" db="EMBL/GenBank/DDBJ databases">
        <title>Host preference determinants of Valsa canker pathogens revealed by comparative genomics.</title>
        <authorList>
            <person name="Yin Z."/>
            <person name="Huang L."/>
        </authorList>
    </citation>
    <scope>NUCLEOTIDE SEQUENCE [LARGE SCALE GENOMIC DNA]</scope>
    <source>
        <strain evidence="11 12">03-1</strain>
    </source>
</reference>
<dbReference type="SMART" id="SM00827">
    <property type="entry name" value="PKS_AT"/>
    <property type="match status" value="1"/>
</dbReference>
<dbReference type="SUPFAM" id="SSF51735">
    <property type="entry name" value="NAD(P)-binding Rossmann-fold domains"/>
    <property type="match status" value="1"/>
</dbReference>
<gene>
    <name evidence="11" type="ORF">VMCG_10929</name>
</gene>
<dbReference type="SMART" id="SM00825">
    <property type="entry name" value="PKS_KS"/>
    <property type="match status" value="1"/>
</dbReference>
<evidence type="ECO:0000259" key="9">
    <source>
        <dbReference type="PROSITE" id="PS52004"/>
    </source>
</evidence>
<dbReference type="Gene3D" id="3.30.70.3290">
    <property type="match status" value="1"/>
</dbReference>
<dbReference type="InterPro" id="IPR032088">
    <property type="entry name" value="SAT"/>
</dbReference>
<feature type="region of interest" description="N-terminal hotdog fold" evidence="6">
    <location>
        <begin position="1353"/>
        <end position="1493"/>
    </location>
</feature>
<dbReference type="InterPro" id="IPR041068">
    <property type="entry name" value="HTH_51"/>
</dbReference>
<sequence length="2748" mass="303018">MAHNEKKILIFGPQVPYLNKASLDSIRHNLANESACHWMLDVMEGLPNYWKALVKEMPEIGNVVSGKELLADLVVWLKQGETNKWADIQVPNIVLTPLIVLLHLNQYWRYQLELGKDKGGILANDKEPDHQAGVIAPQDTTVVVETLGFCTGLLSALAVSSSRLYSDLEQFGSVALRLAMLVGAVVDAQEAWDEARGRGRSSMYAIAWRTPAQGDEVHRMVDSLSPDAYLSVLTDERRATITISEHKAAILIQAMRAENITIADVGLHGRFHSNEADMRSHVDVLVKLCDGFPGLQFPHPTKLASQAYTNDHAGTSFYDTCTADFKPDRPIMTLQESALRAMLTEQCDWNGACKSVLEASQLNAKANSEYVSFGLDHCVPPTILHRLGAKILHLAEWDQGSSGQGLRVPYKPQTPSFNNQEDIAVVGMSIKVAGADDVDEFSRILKTGESQHEELSRDRMQLDTLFREKDDSRKWYGNFIRDVDAFDHKFFKRSPRESSTMDPQQRLFLQASYQAVEQSGYFTECEPMESRETSIRDKHHVGVYLGACSGDHERHIACHPANAFTATGNLKSFIPGKVSHYFGWTGPAVVFDTACSASAVAIHTACQNILSGECTAALAGGVTTITDFHWFQNLAGASFLSPTGQCKPFDEQADGYCRAEGIACVFLKKMSDAITDGSPVLGCIRSSAVYQNQNCTPLFVPNTPSLSQLFRAVLNKAELTPSDISLVEAHGTGTPVGDPAEYDSIRTILGGPASDRETPLVIGSVKGHIGHTEGASGVIALIKVLVMMEGKYIPPQASHSMMNHLINVLPSDMMEVSTSLRPWVGKSKAALINNYGASGSNASMVVTQPPQIHSTGRSAIRAQRRAPFWIPGFDAKAILERCTKLQVYLKTKIASDSSITLEDVSYNCNRQSNRSLSKGMIFACSSMNELYAKLSDAATSSIAIDSVKAKRPIILCFGGQVSTFIGLDRELYDGVTILRHYLDQCNDAIESIIGKSIYPTIFSREPVTDTVSLQTALFALQYACAKCWMSCGLKNDVVAIVGHSFGEITGLCVSGVLSLQDAVKMVVGRAYIIRDDWGPDPGAMMAIDAEEMVVKELLLQANRDYNGDYPASIACYNSSRSFTLAGSVEAIDAVGATISTNSVFSSVRSKRLNVTNAFHSSLVEPLVGKLEMVGNSVEFHNPVIHVERATQTASLAEIGPNFVPDHMRKPVFFRNAVRRLTEKHPSAIWLEAGSNSTITSMASRAQELDAPQGLGHHHFQPLNITSSRGFDGLTDATGSLWKQGVQVSYWAHHPLGAHNYVQLILPPYQFEKTRHWLELKSPGDVIKAGSVSLSTEGHHAEHNQVDQSALGMWNFIGYQDEAGPGSTAGKRPRFRINTSSEEYEHLVSGHVIAQIAPICPATLEVDIAIEALFSLHPEWVAEGLRPVLIDMVNHSPICADPTRDVWIEFTSLDDARLLWAWSIVSVTLSRTNIVEQKRTLHVEAQLRIRSPRETTYQAEFARFVRQVNHKHCLNLLNQVDNTDLEILQGRNVYRAFDPVVEYGKLYRGVRRVVGNDIECAGHVQRLNDTRTWLDVPLSDCFSQVGGIWVNCMTELAPSDMYIATGCELLMRSPCGSYHEVVDQGNTRTVDDWHVLARHHRQSDKAYITDVFVFEAATGNLSEVMLGIQYSKVAKASMRKILARLTTNEHGLKQEVKSAVASGLRTNGEELNISIMESDTSDIVSQAQKGHEHLVVSASSHESGTTHDLSNNNKASKRPDITEKVKNLVSDVSGIDASQISLDSEMADLGIDSLMGMEVAREVEVVFKCKLGTSDLMEATSLRLFVACISNTLYGLDEIVTGESEGDTLSSGSTDDFRTQDTPKWDTPPNGITSQHIVTPVSSSPVFVRSMRSTPLPSISNLALSSSDILESFREVKLQSDQTLREFRLDHVDHNILGDSNRLCMALIVEAFDNLGCPLRNINPGQHISLVSYKPQHKRLMSFLIQFLERTARLVDRDVISGTLVRTSISVPRKTSSALLKELLVKYPEWAVANRLTEYAGRHLDAVLSGTTDGLRVLFGTTEGRELVQSLYCDHSFNRMNYGQMRETLDRLVQRLQHQQASTGIKTGPLKILEMGAGTGGTTKVLAPWFKSLGFPVEYTFTDLSPSMVANARRKWSEEYPFMRFEVHDIEKLPSDELCDQHVVIASNAIHATHNLQVSATNILRALRPDGFLMMLEMTQPIPFVDVIFGLLEGWWLFDDGREHAINPPTHWKNELQSAGFGQVDWTDGSLPETKIQKVIIALASNMAQSTLPNDLDGLPAEKSTPSLSAKDIAARGEKAETFVSNYTAPFPKHAPTTFEDVEGKSPAALSTHLDTQVPLAGAVVLVTGATGSLGSHIVADLARDPNVNTVVCVNRRGSVATQTRQLQAFQSRGIDISPDVLSKLRFVEADASKPQLSLASSEYLWLVQHGTHIIHNAWPMSGTRPLHAFEPQFQTLRNLIDLAQEMADCRRRGTHKPDSQPRVEKIGFQLVSSIGVVGQYGASRVPEGSVGIEAVLPIGYCEAKWVCERMLHETLCKHPEDFNAMVVRLGQIAGSRTSGFWNPVEHFAFLVKSAQSLRAWPDFDGVLQWVPANDVAAAMVDLVLRPIAKSQSHVAYPIYHIDNPVGQPWKEMTPVLADALGIPTERIIPFQEWIQLVRRSPLDKDTDNPAAKLVDFLDNNFEHMSCGGLILDTTRAQEHSTTMASLGPVRFETARKYISAWKQMRFLR</sequence>
<dbReference type="InterPro" id="IPR013120">
    <property type="entry name" value="FAR_NAD-bd"/>
</dbReference>
<keyword evidence="3" id="KW-0808">Transferase</keyword>
<feature type="domain" description="Ketosynthase family 3 (KS3)" evidence="9">
    <location>
        <begin position="420"/>
        <end position="848"/>
    </location>
</feature>
<evidence type="ECO:0000256" key="4">
    <source>
        <dbReference type="ARBA" id="ARBA00023268"/>
    </source>
</evidence>
<proteinExistence type="predicted"/>
<dbReference type="PROSITE" id="PS00606">
    <property type="entry name" value="KS3_1"/>
    <property type="match status" value="1"/>
</dbReference>
<dbReference type="InterPro" id="IPR020841">
    <property type="entry name" value="PKS_Beta-ketoAc_synthase_dom"/>
</dbReference>
<evidence type="ECO:0000313" key="12">
    <source>
        <dbReference type="Proteomes" id="UP000283895"/>
    </source>
</evidence>
<dbReference type="InterPro" id="IPR001227">
    <property type="entry name" value="Ac_transferase_dom_sf"/>
</dbReference>
<dbReference type="GO" id="GO:0031177">
    <property type="term" value="F:phosphopantetheine binding"/>
    <property type="evidence" value="ECO:0007669"/>
    <property type="project" value="InterPro"/>
</dbReference>
<dbReference type="PROSITE" id="PS52004">
    <property type="entry name" value="KS3_2"/>
    <property type="match status" value="1"/>
</dbReference>
<dbReference type="STRING" id="356882.A0A423V825"/>
<dbReference type="InterPro" id="IPR014043">
    <property type="entry name" value="Acyl_transferase_dom"/>
</dbReference>
<dbReference type="GO" id="GO:0006633">
    <property type="term" value="P:fatty acid biosynthetic process"/>
    <property type="evidence" value="ECO:0007669"/>
    <property type="project" value="InterPro"/>
</dbReference>
<dbReference type="PROSITE" id="PS50075">
    <property type="entry name" value="CARRIER"/>
    <property type="match status" value="1"/>
</dbReference>
<keyword evidence="12" id="KW-1185">Reference proteome</keyword>
<dbReference type="InterPro" id="IPR049900">
    <property type="entry name" value="PKS_mFAS_DH"/>
</dbReference>
<accession>A0A423V825</accession>
<feature type="domain" description="PKS/mFAS DH" evidence="10">
    <location>
        <begin position="1353"/>
        <end position="1678"/>
    </location>
</feature>